<feature type="region of interest" description="Disordered" evidence="2">
    <location>
        <begin position="355"/>
        <end position="396"/>
    </location>
</feature>
<sequence length="443" mass="49090">MNAPTPIALLEHPAAEPAVVSSVDIDAILEGSIVLSSEQRETLKISEILDAAPKGEKGDAIATITPFALGMTGEMLALLQNTYGGAVFDVKDPAGMKEAKATVSRLTKLKTSLEEAYTEWNAPIQTMTKLAREQRDHATAAILALRDPIKEQVDVQQKELDRIKNEKAVAESRRIETHQGELTKLQKLPEQFMSAPSADIEAQIRELDSFEYLTRRDWEEYMPAAQDAVRAGIETLKTHLTNAKAREELATLQAKAAAEQAERDRTAAAEAAERERVEKLRERINNIRLAPTTCIGLPAAQIERTIGKLDAVALNEFAEFETEAREAIEGARSNLSTMLEAAKDAEELAVFRAQKQRNEQAAQEAAERAEREAKEAAERKEREAREEAERIQHERDEAARIARERAEAHAELLLSLLVEAAPHVTDMDLRHRIHVAIDAAKGE</sequence>
<proteinExistence type="predicted"/>
<evidence type="ECO:0000313" key="3">
    <source>
        <dbReference type="EMBL" id="ABO60586.1"/>
    </source>
</evidence>
<dbReference type="HOGENOM" id="CLU_617751_0_0_4"/>
<accession>A4JWD3</accession>
<keyword evidence="3" id="KW-0614">Plasmid</keyword>
<dbReference type="AlphaFoldDB" id="A4JWD3"/>
<organism evidence="3 4">
    <name type="scientific">Burkholderia vietnamiensis (strain G4 / LMG 22486)</name>
    <name type="common">Burkholderia cepacia (strain R1808)</name>
    <dbReference type="NCBI Taxonomy" id="269482"/>
    <lineage>
        <taxon>Bacteria</taxon>
        <taxon>Pseudomonadati</taxon>
        <taxon>Pseudomonadota</taxon>
        <taxon>Betaproteobacteria</taxon>
        <taxon>Burkholderiales</taxon>
        <taxon>Burkholderiaceae</taxon>
        <taxon>Burkholderia</taxon>
        <taxon>Burkholderia cepacia complex</taxon>
    </lineage>
</organism>
<evidence type="ECO:0000256" key="2">
    <source>
        <dbReference type="SAM" id="MobiDB-lite"/>
    </source>
</evidence>
<protein>
    <submittedName>
        <fullName evidence="3">Uncharacterized protein</fullName>
    </submittedName>
</protein>
<feature type="coiled-coil region" evidence="1">
    <location>
        <begin position="242"/>
        <end position="290"/>
    </location>
</feature>
<dbReference type="EMBL" id="CP000621">
    <property type="protein sequence ID" value="ABO60586.1"/>
    <property type="molecule type" value="Genomic_DNA"/>
</dbReference>
<evidence type="ECO:0000256" key="1">
    <source>
        <dbReference type="SAM" id="Coils"/>
    </source>
</evidence>
<keyword evidence="1" id="KW-0175">Coiled coil</keyword>
<name>A4JWD3_BURVG</name>
<reference evidence="3 4" key="1">
    <citation type="submission" date="2007-03" db="EMBL/GenBank/DDBJ databases">
        <title>Complete sequence of plasmid pBVIE05 of Burkholderia vietnamiensis G4.</title>
        <authorList>
            <consortium name="US DOE Joint Genome Institute"/>
            <person name="Copeland A."/>
            <person name="Lucas S."/>
            <person name="Lapidus A."/>
            <person name="Barry K."/>
            <person name="Detter J.C."/>
            <person name="Glavina del Rio T."/>
            <person name="Hammon N."/>
            <person name="Israni S."/>
            <person name="Dalin E."/>
            <person name="Tice H."/>
            <person name="Pitluck S."/>
            <person name="Chain P."/>
            <person name="Malfatti S."/>
            <person name="Shin M."/>
            <person name="Vergez L."/>
            <person name="Schmutz J."/>
            <person name="Larimer F."/>
            <person name="Land M."/>
            <person name="Hauser L."/>
            <person name="Kyrpides N."/>
            <person name="Tiedje J."/>
            <person name="Richardson P."/>
        </authorList>
    </citation>
    <scope>NUCLEOTIDE SEQUENCE [LARGE SCALE GENOMIC DNA]</scope>
    <source>
        <strain evidence="4">G4 / LMG 22486</strain>
        <plasmid evidence="3 4">pBVIE05</plasmid>
    </source>
</reference>
<dbReference type="KEGG" id="bvi:Bcep1808_7716"/>
<dbReference type="Proteomes" id="UP000002287">
    <property type="component" value="Plasmid pBVIE05"/>
</dbReference>
<evidence type="ECO:0000313" key="4">
    <source>
        <dbReference type="Proteomes" id="UP000002287"/>
    </source>
</evidence>
<feature type="compositionally biased region" description="Basic and acidic residues" evidence="2">
    <location>
        <begin position="365"/>
        <end position="396"/>
    </location>
</feature>
<geneLocation type="plasmid" evidence="3 4">
    <name>pBVIE05</name>
</geneLocation>
<gene>
    <name evidence="3" type="ordered locus">Bcep1808_7716</name>
</gene>